<dbReference type="GO" id="GO:0007030">
    <property type="term" value="P:Golgi organization"/>
    <property type="evidence" value="ECO:0007669"/>
    <property type="project" value="TreeGrafter"/>
</dbReference>
<name>A0A3Q2XC88_HIPCM</name>
<dbReference type="Ensembl" id="ENSHCOT00000011277.1">
    <property type="protein sequence ID" value="ENSHCOP00000001925.1"/>
    <property type="gene ID" value="ENSHCOG00000002970.1"/>
</dbReference>
<evidence type="ECO:0000256" key="1">
    <source>
        <dbReference type="SAM" id="Coils"/>
    </source>
</evidence>
<sequence>MTWFHRAVDHHHGSSRMADQSRQTKLAAAKKKVKLNAFSSGELLFKWLLFSHVHIQTIGILVSEKSELQTALQYTQQAARQKAGGCVLMMFDHGKRSLVSSPFPFNFIVCSGEAEELTSRLQSTKQRVSELERTLSSVSTQQKQFEKLEKERDALRLEIFRQK</sequence>
<accession>A0A3Q2XC88</accession>
<reference evidence="2" key="1">
    <citation type="submission" date="2025-08" db="UniProtKB">
        <authorList>
            <consortium name="Ensembl"/>
        </authorList>
    </citation>
    <scope>IDENTIFICATION</scope>
</reference>
<dbReference type="GO" id="GO:0005801">
    <property type="term" value="C:cis-Golgi network"/>
    <property type="evidence" value="ECO:0007669"/>
    <property type="project" value="TreeGrafter"/>
</dbReference>
<feature type="coiled-coil region" evidence="1">
    <location>
        <begin position="114"/>
        <end position="158"/>
    </location>
</feature>
<dbReference type="AlphaFoldDB" id="A0A3Q2XC88"/>
<dbReference type="InterPro" id="IPR024858">
    <property type="entry name" value="GOLGA"/>
</dbReference>
<protein>
    <submittedName>
        <fullName evidence="2">Uncharacterized protein</fullName>
    </submittedName>
</protein>
<reference evidence="2" key="2">
    <citation type="submission" date="2025-09" db="UniProtKB">
        <authorList>
            <consortium name="Ensembl"/>
        </authorList>
    </citation>
    <scope>IDENTIFICATION</scope>
</reference>
<dbReference type="GeneTree" id="ENSGT00530000062932"/>
<dbReference type="PANTHER" id="PTHR10881">
    <property type="entry name" value="GOLGIN SUBFAMILY A MEMBER-RELATED"/>
    <property type="match status" value="1"/>
</dbReference>
<evidence type="ECO:0000313" key="2">
    <source>
        <dbReference type="Ensembl" id="ENSHCOP00000001925.1"/>
    </source>
</evidence>
<keyword evidence="3" id="KW-1185">Reference proteome</keyword>
<keyword evidence="1" id="KW-0175">Coiled coil</keyword>
<evidence type="ECO:0000313" key="3">
    <source>
        <dbReference type="Proteomes" id="UP000264820"/>
    </source>
</evidence>
<dbReference type="PANTHER" id="PTHR10881:SF46">
    <property type="entry name" value="GOLGIN SUBFAMILY A MEMBER 2"/>
    <property type="match status" value="1"/>
</dbReference>
<dbReference type="Proteomes" id="UP000264820">
    <property type="component" value="Unplaced"/>
</dbReference>
<organism evidence="2 3">
    <name type="scientific">Hippocampus comes</name>
    <name type="common">Tiger tail seahorse</name>
    <dbReference type="NCBI Taxonomy" id="109280"/>
    <lineage>
        <taxon>Eukaryota</taxon>
        <taxon>Metazoa</taxon>
        <taxon>Chordata</taxon>
        <taxon>Craniata</taxon>
        <taxon>Vertebrata</taxon>
        <taxon>Euteleostomi</taxon>
        <taxon>Actinopterygii</taxon>
        <taxon>Neopterygii</taxon>
        <taxon>Teleostei</taxon>
        <taxon>Neoteleostei</taxon>
        <taxon>Acanthomorphata</taxon>
        <taxon>Syngnathiaria</taxon>
        <taxon>Syngnathiformes</taxon>
        <taxon>Syngnathoidei</taxon>
        <taxon>Syngnathidae</taxon>
        <taxon>Hippocampus</taxon>
    </lineage>
</organism>
<proteinExistence type="predicted"/>
<dbReference type="GO" id="GO:0032580">
    <property type="term" value="C:Golgi cisterna membrane"/>
    <property type="evidence" value="ECO:0007669"/>
    <property type="project" value="TreeGrafter"/>
</dbReference>
<dbReference type="STRING" id="109280.ENSHCOP00000001925"/>
<dbReference type="GO" id="GO:0000137">
    <property type="term" value="C:Golgi cis cisterna"/>
    <property type="evidence" value="ECO:0007669"/>
    <property type="project" value="TreeGrafter"/>
</dbReference>